<feature type="compositionally biased region" description="Acidic residues" evidence="1">
    <location>
        <begin position="187"/>
        <end position="198"/>
    </location>
</feature>
<evidence type="ECO:0000313" key="3">
    <source>
        <dbReference type="Proteomes" id="UP001151760"/>
    </source>
</evidence>
<feature type="compositionally biased region" description="Basic and acidic residues" evidence="1">
    <location>
        <begin position="212"/>
        <end position="223"/>
    </location>
</feature>
<keyword evidence="2" id="KW-0378">Hydrolase</keyword>
<name>A0ABQ5CL90_9ASTR</name>
<dbReference type="SUPFAM" id="SSF54001">
    <property type="entry name" value="Cysteine proteinases"/>
    <property type="match status" value="1"/>
</dbReference>
<dbReference type="Proteomes" id="UP001151760">
    <property type="component" value="Unassembled WGS sequence"/>
</dbReference>
<dbReference type="InterPro" id="IPR038765">
    <property type="entry name" value="Papain-like_cys_pep_sf"/>
</dbReference>
<feature type="region of interest" description="Disordered" evidence="1">
    <location>
        <begin position="185"/>
        <end position="223"/>
    </location>
</feature>
<reference evidence="2" key="1">
    <citation type="journal article" date="2022" name="Int. J. Mol. Sci.">
        <title>Draft Genome of Tanacetum Coccineum: Genomic Comparison of Closely Related Tanacetum-Family Plants.</title>
        <authorList>
            <person name="Yamashiro T."/>
            <person name="Shiraishi A."/>
            <person name="Nakayama K."/>
            <person name="Satake H."/>
        </authorList>
    </citation>
    <scope>NUCLEOTIDE SEQUENCE</scope>
</reference>
<dbReference type="GO" id="GO:0008233">
    <property type="term" value="F:peptidase activity"/>
    <property type="evidence" value="ECO:0007669"/>
    <property type="project" value="UniProtKB-KW"/>
</dbReference>
<dbReference type="GO" id="GO:0006508">
    <property type="term" value="P:proteolysis"/>
    <property type="evidence" value="ECO:0007669"/>
    <property type="project" value="UniProtKB-KW"/>
</dbReference>
<evidence type="ECO:0000256" key="1">
    <source>
        <dbReference type="SAM" id="MobiDB-lite"/>
    </source>
</evidence>
<gene>
    <name evidence="2" type="ORF">Tco_0908130</name>
</gene>
<proteinExistence type="predicted"/>
<dbReference type="EMBL" id="BQNB010014413">
    <property type="protein sequence ID" value="GJT27855.1"/>
    <property type="molecule type" value="Genomic_DNA"/>
</dbReference>
<comment type="caution">
    <text evidence="2">The sequence shown here is derived from an EMBL/GenBank/DDBJ whole genome shotgun (WGS) entry which is preliminary data.</text>
</comment>
<accession>A0ABQ5CL90</accession>
<reference evidence="2" key="2">
    <citation type="submission" date="2022-01" db="EMBL/GenBank/DDBJ databases">
        <authorList>
            <person name="Yamashiro T."/>
            <person name="Shiraishi A."/>
            <person name="Satake H."/>
            <person name="Nakayama K."/>
        </authorList>
    </citation>
    <scope>NUCLEOTIDE SEQUENCE</scope>
</reference>
<keyword evidence="3" id="KW-1185">Reference proteome</keyword>
<sequence length="483" mass="56354">MELRLEKGSIKATRQKVQDMLGIPMGSRKLEEMEQRPFNDPFIKEWENQFKHVKKPTPAAIASVISDSTQADFMFRMNFITLFGSTMGTLDNGGRVSTKLLKGITEDVDISEIDWCGPSSSPVTDQHLEAEHYNNEKKNTKGNRDKRWKIGTSRESLIMKKMQDGIKLNQELFNDNEFKLYEYSKDDDSEGETDGDNEDNNHDDDGAPTADANKKKESENQTKERNKEGYLIIDTKLCYKLCLGSINDFIFETKEGNATIRDYMQTLAPTLKIKSNVIDTYCLVLNHEQRVNNKRKKTKHFFYTGMIMEDGKKYDEVKQYKAFSDTMKNEFKKDDEVKKLKDLEMKNMFSMHLKEVQHPRAKEVLNKKPTILRPKWGTEENNTYCGVFLIMHMENYNGENARQKNLEFPTDEEGNRYDIIKMRMRFAAKMLSHEINIHRVEMSKQALEFTDRNKEKKAREALIWEAIRVKKQKQDSERVSSAI</sequence>
<protein>
    <submittedName>
        <fullName evidence="2">Ulp1 protease family, C-terminal catalytic domain-containing protein</fullName>
    </submittedName>
</protein>
<organism evidence="2 3">
    <name type="scientific">Tanacetum coccineum</name>
    <dbReference type="NCBI Taxonomy" id="301880"/>
    <lineage>
        <taxon>Eukaryota</taxon>
        <taxon>Viridiplantae</taxon>
        <taxon>Streptophyta</taxon>
        <taxon>Embryophyta</taxon>
        <taxon>Tracheophyta</taxon>
        <taxon>Spermatophyta</taxon>
        <taxon>Magnoliopsida</taxon>
        <taxon>eudicotyledons</taxon>
        <taxon>Gunneridae</taxon>
        <taxon>Pentapetalae</taxon>
        <taxon>asterids</taxon>
        <taxon>campanulids</taxon>
        <taxon>Asterales</taxon>
        <taxon>Asteraceae</taxon>
        <taxon>Asteroideae</taxon>
        <taxon>Anthemideae</taxon>
        <taxon>Anthemidinae</taxon>
        <taxon>Tanacetum</taxon>
    </lineage>
</organism>
<evidence type="ECO:0000313" key="2">
    <source>
        <dbReference type="EMBL" id="GJT27855.1"/>
    </source>
</evidence>
<keyword evidence="2" id="KW-0645">Protease</keyword>